<dbReference type="Proteomes" id="UP000053586">
    <property type="component" value="Unassembled WGS sequence"/>
</dbReference>
<proteinExistence type="predicted"/>
<feature type="transmembrane region" description="Helical" evidence="1">
    <location>
        <begin position="26"/>
        <end position="47"/>
    </location>
</feature>
<dbReference type="InterPro" id="IPR011990">
    <property type="entry name" value="TPR-like_helical_dom_sf"/>
</dbReference>
<evidence type="ECO:0000313" key="3">
    <source>
        <dbReference type="Proteomes" id="UP000053586"/>
    </source>
</evidence>
<name>H5T7I5_9ALTE</name>
<reference evidence="2 3" key="2">
    <citation type="journal article" date="2017" name="Antonie Van Leeuwenhoek">
        <title>Rhizobium rhizosphaerae sp. nov., a novel species isolated from rice rhizosphere.</title>
        <authorList>
            <person name="Zhao J.J."/>
            <person name="Zhang J."/>
            <person name="Zhang R.J."/>
            <person name="Zhang C.W."/>
            <person name="Yin H.Q."/>
            <person name="Zhang X.X."/>
        </authorList>
    </citation>
    <scope>NUCLEOTIDE SEQUENCE [LARGE SCALE GENOMIC DNA]</scope>
    <source>
        <strain evidence="2 3">ACAM 611</strain>
    </source>
</reference>
<accession>H5T7I5</accession>
<evidence type="ECO:0000256" key="1">
    <source>
        <dbReference type="SAM" id="Phobius"/>
    </source>
</evidence>
<dbReference type="AlphaFoldDB" id="H5T7I5"/>
<keyword evidence="1" id="KW-0472">Membrane</keyword>
<sequence length="480" mass="52368">MSSENNKADAQIQAHRKQHQQQKTKLFGGAGIVAAITLVSIVLYYVLSAEPAEKIDAEIIQAEVSMSQADMAALREAFKQALIQYELNVQPSINEIIMMADFRANKVSELALIKDQALTAFAQGAFVQSTQIIEELAQKSTILINAWQAQIALHVSNGQQAFSNDEMAQAQLQVNKALALSPSNIKAMALENRIYAFGEASKLMQELKIAVSENNWPKQVAVITDIIEIDPLRGELAQTLANAQAQHDKQQLAKYLGQAAQALRANALNKAQQLVSQAQAIEPNSKGAQALSAQIYQARAQQSLTATKKSIKSAAQNDDWTQVSALVSSTLAKHPSDTDLQNYRSQAQQVLSAKQSLAPFFAAPKRLADDNIREAASSAVQTAFLASLLSPSLQQQIENVAKSIDEYNKPVEVRINSDGLTYITVVGVGHVGEHAQKIISLNPGKYVLQGQRQGYRNKRLEFTVDANTPISLTLICDERI</sequence>
<dbReference type="STRING" id="56804.BAE46_03860"/>
<dbReference type="OrthoDB" id="6286134at2"/>
<keyword evidence="1" id="KW-0812">Transmembrane</keyword>
<dbReference type="eggNOG" id="COG1566">
    <property type="taxonomic scope" value="Bacteria"/>
</dbReference>
<keyword evidence="3" id="KW-1185">Reference proteome</keyword>
<dbReference type="RefSeq" id="WP_006002315.1">
    <property type="nucleotide sequence ID" value="NZ_BAET01000002.1"/>
</dbReference>
<evidence type="ECO:0000313" key="2">
    <source>
        <dbReference type="EMBL" id="GAB54262.1"/>
    </source>
</evidence>
<gene>
    <name evidence="2" type="ORF">GPUN_0108</name>
</gene>
<protein>
    <submittedName>
        <fullName evidence="2">Uncharacterized protein</fullName>
    </submittedName>
</protein>
<comment type="caution">
    <text evidence="2">The sequence shown here is derived from an EMBL/GenBank/DDBJ whole genome shotgun (WGS) entry which is preliminary data.</text>
</comment>
<dbReference type="EMBL" id="BAET01000002">
    <property type="protein sequence ID" value="GAB54262.1"/>
    <property type="molecule type" value="Genomic_DNA"/>
</dbReference>
<organism evidence="2 3">
    <name type="scientific">Glaciecola punicea ACAM 611</name>
    <dbReference type="NCBI Taxonomy" id="1121923"/>
    <lineage>
        <taxon>Bacteria</taxon>
        <taxon>Pseudomonadati</taxon>
        <taxon>Pseudomonadota</taxon>
        <taxon>Gammaproteobacteria</taxon>
        <taxon>Alteromonadales</taxon>
        <taxon>Alteromonadaceae</taxon>
        <taxon>Glaciecola</taxon>
    </lineage>
</organism>
<dbReference type="Gene3D" id="1.25.40.10">
    <property type="entry name" value="Tetratricopeptide repeat domain"/>
    <property type="match status" value="1"/>
</dbReference>
<keyword evidence="1" id="KW-1133">Transmembrane helix</keyword>
<reference evidence="2 3" key="1">
    <citation type="journal article" date="2012" name="J. Bacteriol.">
        <title>Genome sequence of proteorhodopsin-containing sea ice bacterium Glaciecola punicea ACAM 611T.</title>
        <authorList>
            <person name="Qin Q.-L."/>
            <person name="Xie B.-B."/>
            <person name="Shu Y.-L."/>
            <person name="Rong J.-C."/>
            <person name="Zhao D.-L."/>
            <person name="Zhang X.-Y."/>
            <person name="Chen X.-L."/>
            <person name="Zhou B.-C."/>
            <person name="Zhanga Y.-Z."/>
        </authorList>
    </citation>
    <scope>NUCLEOTIDE SEQUENCE [LARGE SCALE GENOMIC DNA]</scope>
    <source>
        <strain evidence="2 3">ACAM 611</strain>
    </source>
</reference>